<dbReference type="Proteomes" id="UP000320876">
    <property type="component" value="Unassembled WGS sequence"/>
</dbReference>
<comment type="cofactor">
    <cofactor evidence="1">
        <name>FAD</name>
        <dbReference type="ChEBI" id="CHEBI:57692"/>
    </cofactor>
</comment>
<keyword evidence="12" id="KW-1185">Reference proteome</keyword>
<dbReference type="PRINTS" id="PR00410">
    <property type="entry name" value="PHEHYDRXLASE"/>
</dbReference>
<evidence type="ECO:0000256" key="8">
    <source>
        <dbReference type="ARBA" id="ARBA00023014"/>
    </source>
</evidence>
<evidence type="ECO:0000256" key="1">
    <source>
        <dbReference type="ARBA" id="ARBA00001974"/>
    </source>
</evidence>
<dbReference type="EMBL" id="VFML01000001">
    <property type="protein sequence ID" value="TQJ01163.1"/>
    <property type="molecule type" value="Genomic_DNA"/>
</dbReference>
<dbReference type="RefSeq" id="WP_141996004.1">
    <property type="nucleotide sequence ID" value="NZ_VFML01000001.1"/>
</dbReference>
<dbReference type="PANTHER" id="PTHR47354">
    <property type="entry name" value="NADH OXIDOREDUCTASE HCR"/>
    <property type="match status" value="1"/>
</dbReference>
<dbReference type="GO" id="GO:0046872">
    <property type="term" value="F:metal ion binding"/>
    <property type="evidence" value="ECO:0007669"/>
    <property type="project" value="UniProtKB-KW"/>
</dbReference>
<feature type="domain" description="2Fe-2S ferredoxin-type" evidence="9">
    <location>
        <begin position="255"/>
        <end position="343"/>
    </location>
</feature>
<dbReference type="InterPro" id="IPR036010">
    <property type="entry name" value="2Fe-2S_ferredoxin-like_sf"/>
</dbReference>
<evidence type="ECO:0000259" key="9">
    <source>
        <dbReference type="PROSITE" id="PS51085"/>
    </source>
</evidence>
<accession>A0A542DDM9</accession>
<dbReference type="Gene3D" id="3.40.50.80">
    <property type="entry name" value="Nucleotide-binding domain of ferredoxin-NADP reductase (FNR) module"/>
    <property type="match status" value="1"/>
</dbReference>
<keyword evidence="11" id="KW-0503">Monooxygenase</keyword>
<name>A0A542DDM9_AMYCI</name>
<dbReference type="InterPro" id="IPR008333">
    <property type="entry name" value="Cbr1-like_FAD-bd_dom"/>
</dbReference>
<dbReference type="PROSITE" id="PS51085">
    <property type="entry name" value="2FE2S_FER_2"/>
    <property type="match status" value="1"/>
</dbReference>
<protein>
    <submittedName>
        <fullName evidence="11">3-ketosteroid 9alpha-monooxygenase subunit B</fullName>
    </submittedName>
</protein>
<dbReference type="Pfam" id="PF00111">
    <property type="entry name" value="Fer2"/>
    <property type="match status" value="1"/>
</dbReference>
<dbReference type="Gene3D" id="3.10.20.30">
    <property type="match status" value="1"/>
</dbReference>
<dbReference type="OrthoDB" id="9796486at2"/>
<dbReference type="CDD" id="cd06214">
    <property type="entry name" value="PA_degradation_oxidoreductase_like"/>
    <property type="match status" value="1"/>
</dbReference>
<keyword evidence="4" id="KW-0479">Metal-binding</keyword>
<keyword evidence="8" id="KW-0411">Iron-sulfur</keyword>
<proteinExistence type="predicted"/>
<dbReference type="InterPro" id="IPR017927">
    <property type="entry name" value="FAD-bd_FR_type"/>
</dbReference>
<dbReference type="SUPFAM" id="SSF63380">
    <property type="entry name" value="Riboflavin synthase domain-like"/>
    <property type="match status" value="1"/>
</dbReference>
<dbReference type="GO" id="GO:0050660">
    <property type="term" value="F:flavin adenine dinucleotide binding"/>
    <property type="evidence" value="ECO:0007669"/>
    <property type="project" value="TreeGrafter"/>
</dbReference>
<evidence type="ECO:0000313" key="11">
    <source>
        <dbReference type="EMBL" id="TQJ01163.1"/>
    </source>
</evidence>
<keyword evidence="3" id="KW-0001">2Fe-2S</keyword>
<comment type="caution">
    <text evidence="11">The sequence shown here is derived from an EMBL/GenBank/DDBJ whole genome shotgun (WGS) entry which is preliminary data.</text>
</comment>
<dbReference type="PROSITE" id="PS51384">
    <property type="entry name" value="FAD_FR"/>
    <property type="match status" value="1"/>
</dbReference>
<keyword evidence="2" id="KW-0285">Flavoprotein</keyword>
<dbReference type="InterPro" id="IPR039261">
    <property type="entry name" value="FNR_nucleotide-bd"/>
</dbReference>
<dbReference type="InterPro" id="IPR001709">
    <property type="entry name" value="Flavoprot_Pyr_Nucl_cyt_Rdtase"/>
</dbReference>
<dbReference type="InterPro" id="IPR012675">
    <property type="entry name" value="Beta-grasp_dom_sf"/>
</dbReference>
<dbReference type="GO" id="GO:0051537">
    <property type="term" value="F:2 iron, 2 sulfur cluster binding"/>
    <property type="evidence" value="ECO:0007669"/>
    <property type="project" value="UniProtKB-KW"/>
</dbReference>
<keyword evidence="7" id="KW-0408">Iron</keyword>
<dbReference type="SUPFAM" id="SSF52343">
    <property type="entry name" value="Ferredoxin reductase-like, C-terminal NADP-linked domain"/>
    <property type="match status" value="1"/>
</dbReference>
<reference evidence="11 12" key="1">
    <citation type="submission" date="2019-06" db="EMBL/GenBank/DDBJ databases">
        <title>Sequencing the genomes of 1000 actinobacteria strains.</title>
        <authorList>
            <person name="Klenk H.-P."/>
        </authorList>
    </citation>
    <scope>NUCLEOTIDE SEQUENCE [LARGE SCALE GENOMIC DNA]</scope>
    <source>
        <strain evidence="11 12">DSM 45679</strain>
    </source>
</reference>
<keyword evidence="6" id="KW-0560">Oxidoreductase</keyword>
<dbReference type="CDD" id="cd00207">
    <property type="entry name" value="fer2"/>
    <property type="match status" value="1"/>
</dbReference>
<evidence type="ECO:0000313" key="12">
    <source>
        <dbReference type="Proteomes" id="UP000320876"/>
    </source>
</evidence>
<dbReference type="Pfam" id="PF00175">
    <property type="entry name" value="NAD_binding_1"/>
    <property type="match status" value="1"/>
</dbReference>
<evidence type="ECO:0000259" key="10">
    <source>
        <dbReference type="PROSITE" id="PS51384"/>
    </source>
</evidence>
<dbReference type="InterPro" id="IPR006058">
    <property type="entry name" value="2Fe2S_fd_BS"/>
</dbReference>
<gene>
    <name evidence="11" type="ORF">FB471_0828</name>
</gene>
<evidence type="ECO:0000256" key="3">
    <source>
        <dbReference type="ARBA" id="ARBA00022714"/>
    </source>
</evidence>
<evidence type="ECO:0000256" key="4">
    <source>
        <dbReference type="ARBA" id="ARBA00022723"/>
    </source>
</evidence>
<organism evidence="11 12">
    <name type="scientific">Amycolatopsis cihanbeyliensis</name>
    <dbReference type="NCBI Taxonomy" id="1128664"/>
    <lineage>
        <taxon>Bacteria</taxon>
        <taxon>Bacillati</taxon>
        <taxon>Actinomycetota</taxon>
        <taxon>Actinomycetes</taxon>
        <taxon>Pseudonocardiales</taxon>
        <taxon>Pseudonocardiaceae</taxon>
        <taxon>Amycolatopsis</taxon>
    </lineage>
</organism>
<dbReference type="PANTHER" id="PTHR47354:SF8">
    <property type="entry name" value="1,2-PHENYLACETYL-COA EPOXIDASE, SUBUNIT E"/>
    <property type="match status" value="1"/>
</dbReference>
<dbReference type="GO" id="GO:0004497">
    <property type="term" value="F:monooxygenase activity"/>
    <property type="evidence" value="ECO:0007669"/>
    <property type="project" value="UniProtKB-KW"/>
</dbReference>
<dbReference type="AlphaFoldDB" id="A0A542DDM9"/>
<dbReference type="Gene3D" id="2.40.30.10">
    <property type="entry name" value="Translation factors"/>
    <property type="match status" value="1"/>
</dbReference>
<dbReference type="Pfam" id="PF00970">
    <property type="entry name" value="FAD_binding_6"/>
    <property type="match status" value="1"/>
</dbReference>
<dbReference type="InterPro" id="IPR050415">
    <property type="entry name" value="MRET"/>
</dbReference>
<dbReference type="InterPro" id="IPR017938">
    <property type="entry name" value="Riboflavin_synthase-like_b-brl"/>
</dbReference>
<dbReference type="PROSITE" id="PS00197">
    <property type="entry name" value="2FE2S_FER_1"/>
    <property type="match status" value="1"/>
</dbReference>
<evidence type="ECO:0000256" key="7">
    <source>
        <dbReference type="ARBA" id="ARBA00023004"/>
    </source>
</evidence>
<keyword evidence="5" id="KW-0274">FAD</keyword>
<dbReference type="SUPFAM" id="SSF54292">
    <property type="entry name" value="2Fe-2S ferredoxin-like"/>
    <property type="match status" value="1"/>
</dbReference>
<dbReference type="InterPro" id="IPR001433">
    <property type="entry name" value="OxRdtase_FAD/NAD-bd"/>
</dbReference>
<dbReference type="PRINTS" id="PR00371">
    <property type="entry name" value="FPNCR"/>
</dbReference>
<evidence type="ECO:0000256" key="2">
    <source>
        <dbReference type="ARBA" id="ARBA00022630"/>
    </source>
</evidence>
<feature type="domain" description="FAD-binding FR-type" evidence="10">
    <location>
        <begin position="2"/>
        <end position="108"/>
    </location>
</feature>
<evidence type="ECO:0000256" key="6">
    <source>
        <dbReference type="ARBA" id="ARBA00023002"/>
    </source>
</evidence>
<sequence>MIESHVLRVAEVVEETPEACSVVFDPTPEQARHLDYRPGQFLTVRVPSERCGSVARCYSLSSSPHTGDAPKITVKRTADGYASHWICDNVRAGAELEVLPPSGVFTPASLEDDLLLFAAGSGITPVISIVKSVLAKGTGNLVLIYANRDERSVIFGTELRELAAAAPDRLTVVHWLETVQGLPDAERLRALATPFSGRQAFVCGPKPFMAAATGALKALDVPRNRMRTEKFVSLGGNPFEKAKPAAEAVTDEGPASVHVELDGQRHSFSWSRRQKLLDLLLEQGLDAPFSCREGACSACACRITSGEVRMLENDVLEQDDLDEGIVLACQSLPVTDEVSVSYE</sequence>
<evidence type="ECO:0000256" key="5">
    <source>
        <dbReference type="ARBA" id="ARBA00022827"/>
    </source>
</evidence>
<dbReference type="InterPro" id="IPR001041">
    <property type="entry name" value="2Fe-2S_ferredoxin-type"/>
</dbReference>